<feature type="transmembrane region" description="Helical" evidence="2">
    <location>
        <begin position="133"/>
        <end position="164"/>
    </location>
</feature>
<name>A0A2Z1Q370_9VIRU</name>
<feature type="compositionally biased region" description="Polar residues" evidence="1">
    <location>
        <begin position="1235"/>
        <end position="1245"/>
    </location>
</feature>
<evidence type="ECO:0000313" key="3">
    <source>
        <dbReference type="EMBL" id="ANE10464.1"/>
    </source>
</evidence>
<feature type="region of interest" description="Disordered" evidence="1">
    <location>
        <begin position="1114"/>
        <end position="1152"/>
    </location>
</feature>
<evidence type="ECO:0000313" key="4">
    <source>
        <dbReference type="Proteomes" id="UP000250151"/>
    </source>
</evidence>
<feature type="region of interest" description="Disordered" evidence="1">
    <location>
        <begin position="1231"/>
        <end position="1288"/>
    </location>
</feature>
<dbReference type="EMBL" id="KU728180">
    <property type="protein sequence ID" value="ANE10464.1"/>
    <property type="molecule type" value="Genomic_RNA"/>
</dbReference>
<proteinExistence type="predicted"/>
<keyword evidence="2" id="KW-0472">Membrane</keyword>
<evidence type="ECO:0000256" key="2">
    <source>
        <dbReference type="SAM" id="Phobius"/>
    </source>
</evidence>
<feature type="region of interest" description="Disordered" evidence="1">
    <location>
        <begin position="1344"/>
        <end position="1417"/>
    </location>
</feature>
<organism evidence="3 4">
    <name type="scientific">Fusarium poae dsRNA virus 2</name>
    <dbReference type="NCBI Taxonomy" id="1848042"/>
    <lineage>
        <taxon>Viruses</taxon>
        <taxon>Riboviria</taxon>
        <taxon>Orthornavirae</taxon>
        <taxon>Duplornaviricota</taxon>
        <taxon>Chrymotiviricetes</taxon>
        <taxon>Ghabrivirales</taxon>
        <taxon>Alphatotivirineae</taxon>
        <taxon>Fusagraviridae</taxon>
        <taxon>Fusagravirus</taxon>
        <taxon>Fusagravirus shichi</taxon>
    </lineage>
</organism>
<dbReference type="RefSeq" id="YP_009253994.1">
    <property type="nucleotide sequence ID" value="NC_030201.1"/>
</dbReference>
<evidence type="ECO:0000256" key="1">
    <source>
        <dbReference type="SAM" id="MobiDB-lite"/>
    </source>
</evidence>
<protein>
    <submittedName>
        <fullName evidence="3">Uncharacterized protein</fullName>
    </submittedName>
</protein>
<keyword evidence="2" id="KW-0812">Transmembrane</keyword>
<dbReference type="Proteomes" id="UP000250151">
    <property type="component" value="Segment"/>
</dbReference>
<dbReference type="GeneID" id="27912031"/>
<keyword evidence="2" id="KW-1133">Transmembrane helix</keyword>
<accession>A0A2Z1Q370</accession>
<keyword evidence="4" id="KW-1185">Reference proteome</keyword>
<sequence>MDYPRNTGRQSSEEFSASRSVMAQLNTIGKDGNLDSQTINDSATGNDKCRPVVTPLTSARILNRADNAHDRLSKNRASKRGFPFTATTVNQNGFNGVTAPLLARYRASDPHNSAPVMEGQVLGGRDGTSRSRFLLWSFFLFVSPVLFPAGIAASVVLCVCWILLNLFFDSNQLVEALFQFNTIKWRFAYMQESHSTCLWKSLRSLGFTTERLLDMGIAPWMTSLQRSTKLKLPGSLPLYYTLPFNSRLGHVSTKYFPNSKFGFPLRLAMKYQFGATPGKENEIKTSFLSNPIPQLGGVKITLSQLPTETKAPDFDTKWTPSFFSPSIVDRPLKHAYSQEGELITERESEFYRHYPQGQRVERLPSRFTETLKSVRWAPWTLGNYTLNIPVSYNQKSWISPASHRLPATDFLDLAGLFSGATDPATLKVAQDRVAHLRFLGSRGDRIINGWQADNIPRGLRFSAFVRQAMRNHDYREIAFRLWSRLFLVDEFSALREWNGTLDLPYADMRLENPNGGTPIALTFINAEAPAANPPVNPEQPMWEDIAQAGLRAGSKQFVDASDLSEQEVIELLSAMVPTEPGQSVRLRAADPPRVNGALPQEGPCNELDFVHPLQRYSFPNGVDEVFIHTGANAKFDLPAQQRIRASVCGVPSASAIITLLRVLSVRHNASDHVDFGLELAMARNSIFSMRDFLSRRDNCPRHSYTHSDLNNEIHLPRMYTAGAYVDAFLTPGTVSAQTDLALELKPCEVVNNAALIGFFRTTAINWAAYSLSAYGRVWNRRPSNEPDRRISSFMSVLTRTFSFDKITAWSTVHNNALAYQYGFGLSPSVRSTEAGWLLDAHRDWVTPYVHNHYLELWAMKFIPTFQVLPYFDPEGSSSHVGWPSSLPNPIPAYESFNDQVRLGRDMPPFLKQAWKQDGGFNRNAQFFAATGLNGRYRHEGAAINVSLMRWSGDRIDQIPAPAGAQPVQWLAPAGSNFSDFILPGSVVNYNHSRNRSYSFGFRNNAQVDGETHRRWFDAAKQEPHVSLMVNYIHPTKDSRQLDNLLDYSTIILEQGNNYTGMVVVPHHLPDYEIDSELNPARLLDFGGRGEAPPSAEPVALDKPTNLRVAAARTGAPVARFHSRPRPPPVNRSSDPDLTQGQALDISYSPNNPELVSDLPTLGRYEAQVTDDGIQIPQRPSAKCEPSEYMAGANSGYDAQLEADRNRELDEQFREFLRQSTNQLNEFRQARVARTTPPQRQSSSWVPRSPGPRPIRHHSTESQVVRNRRSKMPQHRPVYGTFPTPPPSEPVVSNDVDARHTQSMWLKHGDYNTPNPLASDAIAHGNHQPGSKPTPVVRLPPVRPESQARGGYHTTAQGRTNHDPPTGMTPVVPKHERDLHYSGPTPTHQLPPIEEINETVNSSGVPPQDGFSHESDLRSRVFETDGVNSDPNYVFQSEN</sequence>
<dbReference type="KEGG" id="vg:27912031"/>
<feature type="compositionally biased region" description="Polar residues" evidence="1">
    <location>
        <begin position="1136"/>
        <end position="1152"/>
    </location>
</feature>
<reference evidence="3 4" key="1">
    <citation type="journal article" date="2016" name="Int. J. Mol. Sci.">
        <title>Two Novel Relative Double-Stranded RNA Mycoviruses Infecting Fusarium poae Strain SX63.</title>
        <authorList>
            <person name="Wang L."/>
            <person name="Zhang J."/>
            <person name="Zhang H."/>
            <person name="Qiu D."/>
            <person name="Guo L."/>
        </authorList>
    </citation>
    <scope>NUCLEOTIDE SEQUENCE [LARGE SCALE GENOMIC DNA]</scope>
    <source>
        <strain evidence="3">SX63</strain>
    </source>
</reference>